<evidence type="ECO:0000313" key="9">
    <source>
        <dbReference type="Proteomes" id="UP001333818"/>
    </source>
</evidence>
<dbReference type="Proteomes" id="UP001333818">
    <property type="component" value="Unassembled WGS sequence"/>
</dbReference>
<dbReference type="GO" id="GO:0005886">
    <property type="term" value="C:plasma membrane"/>
    <property type="evidence" value="ECO:0007669"/>
    <property type="project" value="UniProtKB-SubCell"/>
</dbReference>
<dbReference type="PROSITE" id="PS00872">
    <property type="entry name" value="NA_GALACTOSIDE_SYMP"/>
    <property type="match status" value="1"/>
</dbReference>
<dbReference type="InterPro" id="IPR039672">
    <property type="entry name" value="MFS_2"/>
</dbReference>
<comment type="subcellular location">
    <subcellularLocation>
        <location evidence="1">Cell membrane</location>
        <topology evidence="1">Multi-pass membrane protein</topology>
    </subcellularLocation>
</comment>
<dbReference type="GO" id="GO:0015293">
    <property type="term" value="F:symporter activity"/>
    <property type="evidence" value="ECO:0007669"/>
    <property type="project" value="InterPro"/>
</dbReference>
<evidence type="ECO:0000256" key="3">
    <source>
        <dbReference type="ARBA" id="ARBA00022475"/>
    </source>
</evidence>
<dbReference type="PANTHER" id="PTHR11328">
    <property type="entry name" value="MAJOR FACILITATOR SUPERFAMILY DOMAIN-CONTAINING PROTEIN"/>
    <property type="match status" value="1"/>
</dbReference>
<dbReference type="Gene3D" id="1.20.1250.20">
    <property type="entry name" value="MFS general substrate transporter like domains"/>
    <property type="match status" value="2"/>
</dbReference>
<dbReference type="FunFam" id="1.20.1250.20:FF:000183">
    <property type="entry name" value="sodium-dependent lysophosphatidylcholine symporter 1 isoform X2"/>
    <property type="match status" value="1"/>
</dbReference>
<feature type="transmembrane region" description="Helical" evidence="7">
    <location>
        <begin position="355"/>
        <end position="376"/>
    </location>
</feature>
<protein>
    <submittedName>
        <fullName evidence="8">MFS transporter</fullName>
    </submittedName>
</protein>
<evidence type="ECO:0000256" key="4">
    <source>
        <dbReference type="ARBA" id="ARBA00022692"/>
    </source>
</evidence>
<dbReference type="GO" id="GO:0008643">
    <property type="term" value="P:carbohydrate transport"/>
    <property type="evidence" value="ECO:0007669"/>
    <property type="project" value="InterPro"/>
</dbReference>
<feature type="transmembrane region" description="Helical" evidence="7">
    <location>
        <begin position="442"/>
        <end position="468"/>
    </location>
</feature>
<feature type="transmembrane region" description="Helical" evidence="7">
    <location>
        <begin position="121"/>
        <end position="142"/>
    </location>
</feature>
<feature type="transmembrane region" description="Helical" evidence="7">
    <location>
        <begin position="331"/>
        <end position="349"/>
    </location>
</feature>
<evidence type="ECO:0000256" key="1">
    <source>
        <dbReference type="ARBA" id="ARBA00004651"/>
    </source>
</evidence>
<dbReference type="InterPro" id="IPR036259">
    <property type="entry name" value="MFS_trans_sf"/>
</dbReference>
<evidence type="ECO:0000256" key="6">
    <source>
        <dbReference type="ARBA" id="ARBA00023136"/>
    </source>
</evidence>
<proteinExistence type="predicted"/>
<feature type="transmembrane region" description="Helical" evidence="7">
    <location>
        <begin position="94"/>
        <end position="115"/>
    </location>
</feature>
<gene>
    <name evidence="8" type="ORF">V2H45_16905</name>
</gene>
<comment type="caution">
    <text evidence="8">The sequence shown here is derived from an EMBL/GenBank/DDBJ whole genome shotgun (WGS) entry which is preliminary data.</text>
</comment>
<keyword evidence="9" id="KW-1185">Reference proteome</keyword>
<evidence type="ECO:0000256" key="7">
    <source>
        <dbReference type="SAM" id="Phobius"/>
    </source>
</evidence>
<feature type="transmembrane region" description="Helical" evidence="7">
    <location>
        <begin position="397"/>
        <end position="422"/>
    </location>
</feature>
<feature type="transmembrane region" description="Helical" evidence="7">
    <location>
        <begin position="202"/>
        <end position="223"/>
    </location>
</feature>
<keyword evidence="4 7" id="KW-0812">Transmembrane</keyword>
<sequence>MAPAHSDASPPTVTSEKLSLTTKLAYGAGDLGTAITTNIAGTFLLFFFTSVAGLDPRLAGSILMISKIWDASIDPVIGILSDRTQSRWGRRLPWMIYAAIPFGISYFLLWLVPPLDKLGLFWYYVAISIAFNTLFTMVNLPYTALTAELTQDYNERTSLNSFRFSFSIGGSIVSLFIAILIFEFFKKSSGQLANNNFNSGTPYLVLGIIYGIIAILSICWCVFGTKRQVLVKESQRLTNQQAQADVSHTIPFLEQIRIAFSNRPFLYVIGIYFCSWLALQITASIIPYFVVHWMKLTQSDFIEVTLWVQGTALPMLFVWGAISKRVGKRAVYFMGMGLWIIAQVGLVMLQPNEVGLMKVLAFVAGCGVSTAYLIPWSMLPDVVDLDELETGQRREGVFYAFMVLLQKMGLAVGLFMLGQTLAWSGFKETVANQPAPIQPDSALLAIRIAIGPIPTVFLLIGLVLAYLYPITKEKHAEILLKIAERRNQDSDR</sequence>
<feature type="transmembrane region" description="Helical" evidence="7">
    <location>
        <begin position="301"/>
        <end position="319"/>
    </location>
</feature>
<evidence type="ECO:0000313" key="8">
    <source>
        <dbReference type="EMBL" id="MEE3718422.1"/>
    </source>
</evidence>
<keyword evidence="5 7" id="KW-1133">Transmembrane helix</keyword>
<dbReference type="RefSeq" id="WP_330484854.1">
    <property type="nucleotide sequence ID" value="NZ_JAZBJZ010000077.1"/>
</dbReference>
<evidence type="ECO:0000256" key="5">
    <source>
        <dbReference type="ARBA" id="ARBA00022989"/>
    </source>
</evidence>
<dbReference type="EMBL" id="JAZBJZ010000077">
    <property type="protein sequence ID" value="MEE3718422.1"/>
    <property type="molecule type" value="Genomic_DNA"/>
</dbReference>
<organism evidence="8 9">
    <name type="scientific">Tumidithrix elongata BACA0141</name>
    <dbReference type="NCBI Taxonomy" id="2716417"/>
    <lineage>
        <taxon>Bacteria</taxon>
        <taxon>Bacillati</taxon>
        <taxon>Cyanobacteriota</taxon>
        <taxon>Cyanophyceae</taxon>
        <taxon>Pseudanabaenales</taxon>
        <taxon>Pseudanabaenaceae</taxon>
        <taxon>Tumidithrix</taxon>
        <taxon>Tumidithrix elongata</taxon>
    </lineage>
</organism>
<dbReference type="InterPro" id="IPR018043">
    <property type="entry name" value="Na/Gal_symport_CS"/>
</dbReference>
<feature type="transmembrane region" description="Helical" evidence="7">
    <location>
        <begin position="265"/>
        <end position="289"/>
    </location>
</feature>
<evidence type="ECO:0000256" key="2">
    <source>
        <dbReference type="ARBA" id="ARBA00022448"/>
    </source>
</evidence>
<dbReference type="InterPro" id="IPR001927">
    <property type="entry name" value="Na/Gal_symport"/>
</dbReference>
<dbReference type="Pfam" id="PF13347">
    <property type="entry name" value="MFS_2"/>
    <property type="match status" value="1"/>
</dbReference>
<dbReference type="SUPFAM" id="SSF103473">
    <property type="entry name" value="MFS general substrate transporter"/>
    <property type="match status" value="1"/>
</dbReference>
<dbReference type="PANTHER" id="PTHR11328:SF24">
    <property type="entry name" value="MAJOR FACILITATOR SUPERFAMILY (MFS) PROFILE DOMAIN-CONTAINING PROTEIN"/>
    <property type="match status" value="1"/>
</dbReference>
<name>A0AAW9PVL1_9CYAN</name>
<feature type="transmembrane region" description="Helical" evidence="7">
    <location>
        <begin position="162"/>
        <end position="182"/>
    </location>
</feature>
<dbReference type="CDD" id="cd17332">
    <property type="entry name" value="MFS_MelB_like"/>
    <property type="match status" value="1"/>
</dbReference>
<dbReference type="GO" id="GO:0006814">
    <property type="term" value="P:sodium ion transport"/>
    <property type="evidence" value="ECO:0007669"/>
    <property type="project" value="InterPro"/>
</dbReference>
<reference evidence="8" key="1">
    <citation type="submission" date="2024-01" db="EMBL/GenBank/DDBJ databases">
        <title>Bank of Algae and Cyanobacteria of the Azores (BACA) strain genomes.</title>
        <authorList>
            <person name="Luz R."/>
            <person name="Cordeiro R."/>
            <person name="Fonseca A."/>
            <person name="Goncalves V."/>
        </authorList>
    </citation>
    <scope>NUCLEOTIDE SEQUENCE</scope>
    <source>
        <strain evidence="8">BACA0141</strain>
    </source>
</reference>
<dbReference type="AlphaFoldDB" id="A0AAW9PVL1"/>
<dbReference type="NCBIfam" id="TIGR00792">
    <property type="entry name" value="gph"/>
    <property type="match status" value="1"/>
</dbReference>
<keyword evidence="3" id="KW-1003">Cell membrane</keyword>
<feature type="transmembrane region" description="Helical" evidence="7">
    <location>
        <begin position="31"/>
        <end position="54"/>
    </location>
</feature>
<keyword evidence="6 7" id="KW-0472">Membrane</keyword>
<keyword evidence="2" id="KW-0813">Transport</keyword>
<accession>A0AAW9PVL1</accession>